<proteinExistence type="predicted"/>
<reference evidence="5" key="1">
    <citation type="journal article" date="2022" name="Int. J. Mol. Sci.">
        <title>Draft Genome of Tanacetum Coccineum: Genomic Comparison of Closely Related Tanacetum-Family Plants.</title>
        <authorList>
            <person name="Yamashiro T."/>
            <person name="Shiraishi A."/>
            <person name="Nakayama K."/>
            <person name="Satake H."/>
        </authorList>
    </citation>
    <scope>NUCLEOTIDE SEQUENCE</scope>
</reference>
<accession>A0ABQ4YGM7</accession>
<dbReference type="InterPro" id="IPR039537">
    <property type="entry name" value="Retrotran_Ty1/copia-like"/>
</dbReference>
<dbReference type="SUPFAM" id="SSF53098">
    <property type="entry name" value="Ribonuclease H-like"/>
    <property type="match status" value="1"/>
</dbReference>
<evidence type="ECO:0000313" key="6">
    <source>
        <dbReference type="Proteomes" id="UP001151760"/>
    </source>
</evidence>
<dbReference type="Proteomes" id="UP001151760">
    <property type="component" value="Unassembled WGS sequence"/>
</dbReference>
<dbReference type="InterPro" id="IPR012337">
    <property type="entry name" value="RNaseH-like_sf"/>
</dbReference>
<protein>
    <submittedName>
        <fullName evidence="5">Ribonuclease H-like domain-containing protein</fullName>
    </submittedName>
</protein>
<gene>
    <name evidence="5" type="ORF">Tco_0725986</name>
</gene>
<evidence type="ECO:0000256" key="3">
    <source>
        <dbReference type="SAM" id="MobiDB-lite"/>
    </source>
</evidence>
<feature type="compositionally biased region" description="Polar residues" evidence="3">
    <location>
        <begin position="287"/>
        <end position="304"/>
    </location>
</feature>
<dbReference type="InterPro" id="IPR013103">
    <property type="entry name" value="RVT_2"/>
</dbReference>
<keyword evidence="6" id="KW-1185">Reference proteome</keyword>
<feature type="domain" description="Reverse transcriptase Ty1/copia-type" evidence="4">
    <location>
        <begin position="395"/>
        <end position="453"/>
    </location>
</feature>
<comment type="caution">
    <text evidence="5">The sequence shown here is derived from an EMBL/GenBank/DDBJ whole genome shotgun (WGS) entry which is preliminary data.</text>
</comment>
<dbReference type="PANTHER" id="PTHR42648">
    <property type="entry name" value="TRANSPOSASE, PUTATIVE-RELATED"/>
    <property type="match status" value="1"/>
</dbReference>
<evidence type="ECO:0000256" key="1">
    <source>
        <dbReference type="ARBA" id="ARBA00022723"/>
    </source>
</evidence>
<name>A0ABQ4YGM7_9ASTR</name>
<feature type="region of interest" description="Disordered" evidence="3">
    <location>
        <begin position="218"/>
        <end position="239"/>
    </location>
</feature>
<dbReference type="PANTHER" id="PTHR42648:SF32">
    <property type="entry name" value="RIBONUCLEASE H-LIKE DOMAIN, GAG-PRE-INTEGRASE DOMAIN PROTEIN-RELATED"/>
    <property type="match status" value="1"/>
</dbReference>
<evidence type="ECO:0000259" key="4">
    <source>
        <dbReference type="Pfam" id="PF07727"/>
    </source>
</evidence>
<feature type="region of interest" description="Disordered" evidence="3">
    <location>
        <begin position="287"/>
        <end position="344"/>
    </location>
</feature>
<evidence type="ECO:0000313" key="5">
    <source>
        <dbReference type="EMBL" id="GJS76105.1"/>
    </source>
</evidence>
<evidence type="ECO:0000256" key="2">
    <source>
        <dbReference type="ARBA" id="ARBA00022801"/>
    </source>
</evidence>
<keyword evidence="1" id="KW-0479">Metal-binding</keyword>
<sequence>MKAPSNKPKLINLKDHRVKDTKTSHVNNIKRANPEEDLKWLRGIWKMIQKENKHGIGTIKTSLPILLESQLCGELKFNLLSVSDICVPWNRVQESTNERSFVPRKETRENKALVTDLLSNNECFVRRKNRTLIEAARTMLADSLLPIQFWAEAVNTACYVLNRVLMFDLELLSPSMNYIPVRKENYAESGEKVSTLDDVEDLDDQQFIVYGPSIHTAQPMHSEERTADKEVSLSSEEQASNMKELNEFDCIQESLAKLHHDAQRTAFEEEKKRIALAKEKACANSTFTLSTAKTPPQSTGNTPTDSDDDVPKDGVFSTNSFDAEHTDTEEDGAPDYNNMNHTIDVSSTPTHRIHKIHSKSDYWQKIEAIRPFCICIFMGLYCLSDGISKVPFYMNITEEVYVKQPPGFEDPTHPNKVYRVVKALYGLHQAPRACLPMVKDLENLMQKEFKRVAMGELLSIGASSQAILMLPASTPIEAHKSLGKDEEGEEVDVHLYRSMIGCLITYTASRPAHNVCCCLCARFKSLQKVSLLHALKELFMLGTIMKKNNLREDVKILEEDCALVMQKSPLDNGFNFMNTENPS</sequence>
<feature type="compositionally biased region" description="Basic and acidic residues" evidence="3">
    <location>
        <begin position="221"/>
        <end position="231"/>
    </location>
</feature>
<keyword evidence="2" id="KW-0378">Hydrolase</keyword>
<organism evidence="5 6">
    <name type="scientific">Tanacetum coccineum</name>
    <dbReference type="NCBI Taxonomy" id="301880"/>
    <lineage>
        <taxon>Eukaryota</taxon>
        <taxon>Viridiplantae</taxon>
        <taxon>Streptophyta</taxon>
        <taxon>Embryophyta</taxon>
        <taxon>Tracheophyta</taxon>
        <taxon>Spermatophyta</taxon>
        <taxon>Magnoliopsida</taxon>
        <taxon>eudicotyledons</taxon>
        <taxon>Gunneridae</taxon>
        <taxon>Pentapetalae</taxon>
        <taxon>asterids</taxon>
        <taxon>campanulids</taxon>
        <taxon>Asterales</taxon>
        <taxon>Asteraceae</taxon>
        <taxon>Asteroideae</taxon>
        <taxon>Anthemideae</taxon>
        <taxon>Anthemidinae</taxon>
        <taxon>Tanacetum</taxon>
    </lineage>
</organism>
<reference evidence="5" key="2">
    <citation type="submission" date="2022-01" db="EMBL/GenBank/DDBJ databases">
        <authorList>
            <person name="Yamashiro T."/>
            <person name="Shiraishi A."/>
            <person name="Satake H."/>
            <person name="Nakayama K."/>
        </authorList>
    </citation>
    <scope>NUCLEOTIDE SEQUENCE</scope>
</reference>
<dbReference type="Pfam" id="PF07727">
    <property type="entry name" value="RVT_2"/>
    <property type="match status" value="1"/>
</dbReference>
<dbReference type="EMBL" id="BQNB010010351">
    <property type="protein sequence ID" value="GJS76105.1"/>
    <property type="molecule type" value="Genomic_DNA"/>
</dbReference>